<dbReference type="Proteomes" id="UP000757232">
    <property type="component" value="Unassembled WGS sequence"/>
</dbReference>
<organism evidence="4 5">
    <name type="scientific">Sanghuangporus baumii</name>
    <name type="common">Phellinus baumii</name>
    <dbReference type="NCBI Taxonomy" id="108892"/>
    <lineage>
        <taxon>Eukaryota</taxon>
        <taxon>Fungi</taxon>
        <taxon>Dikarya</taxon>
        <taxon>Basidiomycota</taxon>
        <taxon>Agaricomycotina</taxon>
        <taxon>Agaricomycetes</taxon>
        <taxon>Hymenochaetales</taxon>
        <taxon>Hymenochaetaceae</taxon>
        <taxon>Sanghuangporus</taxon>
    </lineage>
</organism>
<name>A0A9Q5HQL8_SANBA</name>
<evidence type="ECO:0000313" key="4">
    <source>
        <dbReference type="EMBL" id="OCB84191.1"/>
    </source>
</evidence>
<proteinExistence type="inferred from homology"/>
<dbReference type="Pfam" id="PF03981">
    <property type="entry name" value="Ubiq_cyt_C_chap"/>
    <property type="match status" value="1"/>
</dbReference>
<evidence type="ECO:0000313" key="5">
    <source>
        <dbReference type="Proteomes" id="UP000757232"/>
    </source>
</evidence>
<dbReference type="PANTHER" id="PTHR12184:SF1">
    <property type="entry name" value="UBIQUINOL-CYTOCHROME-C REDUCTASE COMPLEX ASSEMBLY FACTOR 1"/>
    <property type="match status" value="1"/>
</dbReference>
<dbReference type="PANTHER" id="PTHR12184">
    <property type="entry name" value="UBIQUINOL-CYTOCHROME C REDUCTASE COMPLEX ASSEMBLY FACTOR 1 FAMILY MEMBER"/>
    <property type="match status" value="1"/>
</dbReference>
<protein>
    <recommendedName>
        <fullName evidence="3">Ubiquinol-cytochrome c chaperone domain-containing protein</fullName>
    </recommendedName>
</protein>
<evidence type="ECO:0000256" key="1">
    <source>
        <dbReference type="ARBA" id="ARBA00006407"/>
    </source>
</evidence>
<keyword evidence="5" id="KW-1185">Reference proteome</keyword>
<feature type="compositionally biased region" description="Low complexity" evidence="2">
    <location>
        <begin position="33"/>
        <end position="45"/>
    </location>
</feature>
<dbReference type="InterPro" id="IPR021150">
    <property type="entry name" value="Ubiq_cyt_c_chap"/>
</dbReference>
<dbReference type="EMBL" id="LNZH02000216">
    <property type="protein sequence ID" value="OCB84191.1"/>
    <property type="molecule type" value="Genomic_DNA"/>
</dbReference>
<dbReference type="InterPro" id="IPR007129">
    <property type="entry name" value="Ubiqinol_cyt_c_chaperone_CPB3"/>
</dbReference>
<evidence type="ECO:0000259" key="3">
    <source>
        <dbReference type="Pfam" id="PF03981"/>
    </source>
</evidence>
<sequence length="347" mass="39185">MLSPARRSVLSHHSLRFHTSAASSSTLRRLYSQKTTPPEPKQTQTGDVPNKVYEYEKPPPPPETWLASYLRRSPRAMAVFKSVTGALGMGNPRQVAGRISYHYYQNACAVKELEEREFWHKECRLPPTFQTWFTVTNLHVWLLTVRFRALPSPYGENFVQGLVDHFFLDIEDRIRQALSKKAPERLVTRQMKILREQWAGLGIAFDYALGLSSPYAASMAGPKAGDGDAEMAAAIWRNFLGARGAHGIDDPGPGRLRRAVNISGEYAKEKLSQDSPEESLKRLEESDDGSGVYDFVGEDVNLYVRYPELMYALARYIRRELVRLEGISDEAIMNGEGVGRFGKILED</sequence>
<comment type="similarity">
    <text evidence="1">Belongs to the CBP3 family.</text>
</comment>
<feature type="region of interest" description="Disordered" evidence="2">
    <location>
        <begin position="26"/>
        <end position="55"/>
    </location>
</feature>
<feature type="region of interest" description="Disordered" evidence="2">
    <location>
        <begin position="267"/>
        <end position="288"/>
    </location>
</feature>
<feature type="domain" description="Ubiquinol-cytochrome c chaperone" evidence="3">
    <location>
        <begin position="122"/>
        <end position="243"/>
    </location>
</feature>
<gene>
    <name evidence="4" type="ORF">A7U60_g8867</name>
</gene>
<reference evidence="4" key="1">
    <citation type="submission" date="2016-06" db="EMBL/GenBank/DDBJ databases">
        <title>Draft Genome sequence of the fungus Inonotus baumii.</title>
        <authorList>
            <person name="Zhu H."/>
            <person name="Lin W."/>
        </authorList>
    </citation>
    <scope>NUCLEOTIDE SEQUENCE</scope>
    <source>
        <strain evidence="4">821</strain>
    </source>
</reference>
<evidence type="ECO:0000256" key="2">
    <source>
        <dbReference type="SAM" id="MobiDB-lite"/>
    </source>
</evidence>
<accession>A0A9Q5HQL8</accession>
<comment type="caution">
    <text evidence="4">The sequence shown here is derived from an EMBL/GenBank/DDBJ whole genome shotgun (WGS) entry which is preliminary data.</text>
</comment>
<dbReference type="GO" id="GO:0034551">
    <property type="term" value="P:mitochondrial respiratory chain complex III assembly"/>
    <property type="evidence" value="ECO:0007669"/>
    <property type="project" value="TreeGrafter"/>
</dbReference>
<dbReference type="GO" id="GO:0005739">
    <property type="term" value="C:mitochondrion"/>
    <property type="evidence" value="ECO:0007669"/>
    <property type="project" value="TreeGrafter"/>
</dbReference>
<dbReference type="AlphaFoldDB" id="A0A9Q5HQL8"/>
<feature type="compositionally biased region" description="Basic and acidic residues" evidence="2">
    <location>
        <begin position="267"/>
        <end position="284"/>
    </location>
</feature>
<dbReference type="OrthoDB" id="10253878at2759"/>